<name>A0A6J7X5B5_9CAUD</name>
<sequence length="111" mass="13068">MIEKKYSGCDIDGVFLRMKYYGYCYGCAGKRKKIRPILLVKKLENCIVKYTRSEVIEIKKLENSITDCEFKYYCRKCISYGIISSYGNEPVFMNRVILENIIYKNSLDDLI</sequence>
<evidence type="ECO:0000313" key="2">
    <source>
        <dbReference type="EMBL" id="CAB5224862.1"/>
    </source>
</evidence>
<proteinExistence type="predicted"/>
<protein>
    <submittedName>
        <fullName evidence="2">Uncharacterized protein</fullName>
    </submittedName>
</protein>
<evidence type="ECO:0000313" key="1">
    <source>
        <dbReference type="EMBL" id="CAB4161295.1"/>
    </source>
</evidence>
<gene>
    <name evidence="1" type="ORF">UFOVP733_40</name>
    <name evidence="2" type="ORF">UFOVP743_19</name>
</gene>
<organism evidence="2">
    <name type="scientific">uncultured Caudovirales phage</name>
    <dbReference type="NCBI Taxonomy" id="2100421"/>
    <lineage>
        <taxon>Viruses</taxon>
        <taxon>Duplodnaviria</taxon>
        <taxon>Heunggongvirae</taxon>
        <taxon>Uroviricota</taxon>
        <taxon>Caudoviricetes</taxon>
        <taxon>Peduoviridae</taxon>
        <taxon>Maltschvirus</taxon>
        <taxon>Maltschvirus maltsch</taxon>
    </lineage>
</organism>
<reference evidence="2" key="1">
    <citation type="submission" date="2020-05" db="EMBL/GenBank/DDBJ databases">
        <authorList>
            <person name="Chiriac C."/>
            <person name="Salcher M."/>
            <person name="Ghai R."/>
            <person name="Kavagutti S V."/>
        </authorList>
    </citation>
    <scope>NUCLEOTIDE SEQUENCE</scope>
</reference>
<accession>A0A6J7X5B5</accession>
<dbReference type="EMBL" id="LR798336">
    <property type="protein sequence ID" value="CAB5224862.1"/>
    <property type="molecule type" value="Genomic_DNA"/>
</dbReference>
<dbReference type="EMBL" id="LR796712">
    <property type="protein sequence ID" value="CAB4161295.1"/>
    <property type="molecule type" value="Genomic_DNA"/>
</dbReference>